<feature type="transmembrane region" description="Helical" evidence="2">
    <location>
        <begin position="21"/>
        <end position="39"/>
    </location>
</feature>
<dbReference type="EMBL" id="JAGMUU010000017">
    <property type="protein sequence ID" value="KAH7134727.1"/>
    <property type="molecule type" value="Genomic_DNA"/>
</dbReference>
<comment type="caution">
    <text evidence="3">The sequence shown here is derived from an EMBL/GenBank/DDBJ whole genome shotgun (WGS) entry which is preliminary data.</text>
</comment>
<keyword evidence="2" id="KW-1133">Transmembrane helix</keyword>
<evidence type="ECO:0000256" key="1">
    <source>
        <dbReference type="SAM" id="MobiDB-lite"/>
    </source>
</evidence>
<name>A0A9P9ECR3_9HYPO</name>
<dbReference type="PANTHER" id="PTHR42055">
    <property type="entry name" value="YALI0E03476P"/>
    <property type="match status" value="1"/>
</dbReference>
<dbReference type="Proteomes" id="UP000717696">
    <property type="component" value="Unassembled WGS sequence"/>
</dbReference>
<evidence type="ECO:0000313" key="4">
    <source>
        <dbReference type="Proteomes" id="UP000717696"/>
    </source>
</evidence>
<accession>A0A9P9ECR3</accession>
<dbReference type="AlphaFoldDB" id="A0A9P9ECR3"/>
<reference evidence="3" key="1">
    <citation type="journal article" date="2021" name="Nat. Commun.">
        <title>Genetic determinants of endophytism in the Arabidopsis root mycobiome.</title>
        <authorList>
            <person name="Mesny F."/>
            <person name="Miyauchi S."/>
            <person name="Thiergart T."/>
            <person name="Pickel B."/>
            <person name="Atanasova L."/>
            <person name="Karlsson M."/>
            <person name="Huettel B."/>
            <person name="Barry K.W."/>
            <person name="Haridas S."/>
            <person name="Chen C."/>
            <person name="Bauer D."/>
            <person name="Andreopoulos W."/>
            <person name="Pangilinan J."/>
            <person name="LaButti K."/>
            <person name="Riley R."/>
            <person name="Lipzen A."/>
            <person name="Clum A."/>
            <person name="Drula E."/>
            <person name="Henrissat B."/>
            <person name="Kohler A."/>
            <person name="Grigoriev I.V."/>
            <person name="Martin F.M."/>
            <person name="Hacquard S."/>
        </authorList>
    </citation>
    <scope>NUCLEOTIDE SEQUENCE</scope>
    <source>
        <strain evidence="3">MPI-CAGE-AT-0021</strain>
    </source>
</reference>
<gene>
    <name evidence="3" type="ORF">B0J13DRAFT_561100</name>
</gene>
<dbReference type="OrthoDB" id="5312133at2759"/>
<evidence type="ECO:0000256" key="2">
    <source>
        <dbReference type="SAM" id="Phobius"/>
    </source>
</evidence>
<dbReference type="PANTHER" id="PTHR42055:SF1">
    <property type="entry name" value="YALI0E03476P"/>
    <property type="match status" value="1"/>
</dbReference>
<organism evidence="3 4">
    <name type="scientific">Dactylonectria estremocensis</name>
    <dbReference type="NCBI Taxonomy" id="1079267"/>
    <lineage>
        <taxon>Eukaryota</taxon>
        <taxon>Fungi</taxon>
        <taxon>Dikarya</taxon>
        <taxon>Ascomycota</taxon>
        <taxon>Pezizomycotina</taxon>
        <taxon>Sordariomycetes</taxon>
        <taxon>Hypocreomycetidae</taxon>
        <taxon>Hypocreales</taxon>
        <taxon>Nectriaceae</taxon>
        <taxon>Dactylonectria</taxon>
    </lineage>
</organism>
<feature type="compositionally biased region" description="Basic and acidic residues" evidence="1">
    <location>
        <begin position="637"/>
        <end position="654"/>
    </location>
</feature>
<evidence type="ECO:0000313" key="3">
    <source>
        <dbReference type="EMBL" id="KAH7134727.1"/>
    </source>
</evidence>
<protein>
    <submittedName>
        <fullName evidence="3">Uncharacterized protein</fullName>
    </submittedName>
</protein>
<keyword evidence="2" id="KW-0472">Membrane</keyword>
<keyword evidence="2" id="KW-0812">Transmembrane</keyword>
<keyword evidence="4" id="KW-1185">Reference proteome</keyword>
<feature type="region of interest" description="Disordered" evidence="1">
    <location>
        <begin position="625"/>
        <end position="654"/>
    </location>
</feature>
<proteinExistence type="predicted"/>
<sequence>MPATHNILGRPRRFASRRLTYLVFCLGLFAFAFLVLSPLEPVLPPDSTDVTPPKHEPKYTVTDISDTISKSRWNPFRESAHAPPRQKQDTYKGTTWWADWKWLSVPFSSSVTLDEQRVLLPPLRERTPIYCYYDSTLKKTREEKDAESDLLRTWRRAWWAQGFRPVILSSLEAIKNPKYNELQRMDVNPDLKTDMMRWFAWESMGAGLLANYTLFPMAASHDSVLTYLRQGVYPNLTRWKDLNNGLLTGQQAEVNKVLRALLDSSSLTSAKSVIEIVGKEAFDIDKAPSSLAHYTPEVIRKSYSELAKTFASSKAKGLASLNTLISAHLHMEWQSRFPEGIEVLQPLPDHTMFMVEPALKLANSLGHCPDNPIPSSCPPNFYRCRYCTAGSTSMTIKTPSQYRNTSRAFSLGTVPHPWTVASLDNLQESIDASWIVSNSTRDPWLEALTQEFLGPRVSGNLRVMRFKQAVAGGFASANALWVTAESELPNDLDWHFGFAIPRPEERKTAEESKDGKFEDAATDAALNSAKRFVLDARDGYKSDRVSEEHAKLGDVAPVPLTPEEIQTKEKSLLKQAKRIVNLAKRTRETKLRTSLEAWNLADTEAWKFTRAYLARRLMERAEWEKEEAKYGGGAGSEKGRSAWNRWRDSIEPSS</sequence>